<feature type="transmembrane region" description="Helical" evidence="2">
    <location>
        <begin position="262"/>
        <end position="285"/>
    </location>
</feature>
<accession>A0A830HLK9</accession>
<gene>
    <name evidence="3" type="ORF">PPROV_000680600</name>
</gene>
<proteinExistence type="predicted"/>
<evidence type="ECO:0000313" key="3">
    <source>
        <dbReference type="EMBL" id="GHP08064.1"/>
    </source>
</evidence>
<dbReference type="AlphaFoldDB" id="A0A830HLK9"/>
<keyword evidence="4" id="KW-1185">Reference proteome</keyword>
<evidence type="ECO:0000256" key="2">
    <source>
        <dbReference type="SAM" id="Phobius"/>
    </source>
</evidence>
<keyword evidence="2" id="KW-0812">Transmembrane</keyword>
<name>A0A830HLK9_9CHLO</name>
<evidence type="ECO:0000313" key="4">
    <source>
        <dbReference type="Proteomes" id="UP000660262"/>
    </source>
</evidence>
<dbReference type="EMBL" id="BNJQ01000019">
    <property type="protein sequence ID" value="GHP08064.1"/>
    <property type="molecule type" value="Genomic_DNA"/>
</dbReference>
<keyword evidence="2" id="KW-0472">Membrane</keyword>
<comment type="caution">
    <text evidence="3">The sequence shown here is derived from an EMBL/GenBank/DDBJ whole genome shotgun (WGS) entry which is preliminary data.</text>
</comment>
<feature type="region of interest" description="Disordered" evidence="1">
    <location>
        <begin position="1"/>
        <end position="23"/>
    </location>
</feature>
<dbReference type="Proteomes" id="UP000660262">
    <property type="component" value="Unassembled WGS sequence"/>
</dbReference>
<organism evidence="3 4">
    <name type="scientific">Pycnococcus provasolii</name>
    <dbReference type="NCBI Taxonomy" id="41880"/>
    <lineage>
        <taxon>Eukaryota</taxon>
        <taxon>Viridiplantae</taxon>
        <taxon>Chlorophyta</taxon>
        <taxon>Pseudoscourfieldiophyceae</taxon>
        <taxon>Pseudoscourfieldiales</taxon>
        <taxon>Pycnococcaceae</taxon>
        <taxon>Pycnococcus</taxon>
    </lineage>
</organism>
<sequence length="438" mass="47322">MREEFASSVSEVSARASAAESGVRAVEASVERARADMSILSASSEESRTKLEMGAKALEERVDRVTMDVSASQEGTEDMRLRLEAGLRGLDGRASELESSRRALEASVRALEARRNEEVASELADIASLRRRCEASEEAARVAAARAHALESRLNATEGRCAYLESNASPLSPHANGGMSTTVRYSEGKTGGVSFLEASGVEPMAAELAEVRAFCSGIAALPSQVEALQRQWDMLQHQIHQHQGVDEAGDGDGEVKARKPQLWRVLTIIGVLLLAVACVVATVGFRMVMTDDKGMFHFVRLGLASYYEMIFAQPASAVIEFLSENIYEPVARVLWPAVDFAVAKADQWVAAPVYTYVLSPLSKLAVDLHAPVAAFVERMYGSLNDILSGVWGHIALGFQTVIEYIAASWQVAIAFLMQGVSDLVTYGKEKVFGNATTA</sequence>
<protein>
    <submittedName>
        <fullName evidence="3">Uncharacterized protein</fullName>
    </submittedName>
</protein>
<evidence type="ECO:0000256" key="1">
    <source>
        <dbReference type="SAM" id="MobiDB-lite"/>
    </source>
</evidence>
<keyword evidence="2" id="KW-1133">Transmembrane helix</keyword>
<reference evidence="3" key="1">
    <citation type="submission" date="2020-10" db="EMBL/GenBank/DDBJ databases">
        <title>Unveiling of a novel bifunctional photoreceptor, Dualchrome1, isolated from a cosmopolitan green alga.</title>
        <authorList>
            <person name="Suzuki S."/>
            <person name="Kawachi M."/>
        </authorList>
    </citation>
    <scope>NUCLEOTIDE SEQUENCE</scope>
    <source>
        <strain evidence="3">NIES 2893</strain>
    </source>
</reference>